<organism evidence="2 3">
    <name type="scientific">Apiotrichum porosum</name>
    <dbReference type="NCBI Taxonomy" id="105984"/>
    <lineage>
        <taxon>Eukaryota</taxon>
        <taxon>Fungi</taxon>
        <taxon>Dikarya</taxon>
        <taxon>Basidiomycota</taxon>
        <taxon>Agaricomycotina</taxon>
        <taxon>Tremellomycetes</taxon>
        <taxon>Trichosporonales</taxon>
        <taxon>Trichosporonaceae</taxon>
        <taxon>Apiotrichum</taxon>
    </lineage>
</organism>
<protein>
    <submittedName>
        <fullName evidence="2">Uncharacterized protein</fullName>
    </submittedName>
</protein>
<name>A0A427Y0Q3_9TREE</name>
<reference evidence="2 3" key="1">
    <citation type="submission" date="2018-11" db="EMBL/GenBank/DDBJ databases">
        <title>Genome sequence of Apiotrichum porosum DSM 27194.</title>
        <authorList>
            <person name="Aliyu H."/>
            <person name="Gorte O."/>
            <person name="Ochsenreither K."/>
        </authorList>
    </citation>
    <scope>NUCLEOTIDE SEQUENCE [LARGE SCALE GENOMIC DNA]</scope>
    <source>
        <strain evidence="2 3">DSM 27194</strain>
    </source>
</reference>
<evidence type="ECO:0000313" key="2">
    <source>
        <dbReference type="EMBL" id="RSH84632.1"/>
    </source>
</evidence>
<comment type="caution">
    <text evidence="2">The sequence shown here is derived from an EMBL/GenBank/DDBJ whole genome shotgun (WGS) entry which is preliminary data.</text>
</comment>
<feature type="region of interest" description="Disordered" evidence="1">
    <location>
        <begin position="1"/>
        <end position="30"/>
    </location>
</feature>
<accession>A0A427Y0Q3</accession>
<gene>
    <name evidence="2" type="ORF">EHS24_006156</name>
</gene>
<feature type="region of interest" description="Disordered" evidence="1">
    <location>
        <begin position="216"/>
        <end position="246"/>
    </location>
</feature>
<dbReference type="EMBL" id="RSCE01000003">
    <property type="protein sequence ID" value="RSH84632.1"/>
    <property type="molecule type" value="Genomic_DNA"/>
</dbReference>
<dbReference type="Proteomes" id="UP000279236">
    <property type="component" value="Unassembled WGS sequence"/>
</dbReference>
<keyword evidence="3" id="KW-1185">Reference proteome</keyword>
<evidence type="ECO:0000313" key="3">
    <source>
        <dbReference type="Proteomes" id="UP000279236"/>
    </source>
</evidence>
<dbReference type="GeneID" id="39590699"/>
<sequence length="405" mass="44104">MAADRHLRSRPARNRKVATIGSPRPSRSKVPIPKAVMESKAWSASPLLSRYATKNNGEIDIPTPPKVLEAIRKTVMEIEEEGEGAPVVPALARRLLRTVQTTTLVVNRKTFAKYEAAQIQTEAKAKQGLASVSVWNHTTQGGMDISPTAMHSRDASTSQVLVDTSTAMAIDADLAPASTDADADAPAQRKPTQITMWTAAEFVAKTAGTSFQDPAWAQPAPHLTTSQAGTRPVKPAVYPPTPNVTPPKVAMPASACRLPALSGTAGPFTSDNSAPEPDLLEELKHVVLALDDSYRKVLSRVHSLDRTVRTLNARMMISEARQLNGYLESLGLELRYVPNLQWTREADAYPPLASRQAIRRLSHKNLARWIQFYYPGDVDLVEAPIPSMQYLLEVAVGVEKSMAPP</sequence>
<feature type="compositionally biased region" description="Basic residues" evidence="1">
    <location>
        <begin position="7"/>
        <end position="16"/>
    </location>
</feature>
<dbReference type="AlphaFoldDB" id="A0A427Y0Q3"/>
<dbReference type="RefSeq" id="XP_028478080.1">
    <property type="nucleotide sequence ID" value="XM_028621628.1"/>
</dbReference>
<proteinExistence type="predicted"/>
<evidence type="ECO:0000256" key="1">
    <source>
        <dbReference type="SAM" id="MobiDB-lite"/>
    </source>
</evidence>